<name>A0A496PLR3_9MICC</name>
<dbReference type="InterPro" id="IPR001279">
    <property type="entry name" value="Metallo-B-lactamas"/>
</dbReference>
<proteinExistence type="predicted"/>
<evidence type="ECO:0000313" key="3">
    <source>
        <dbReference type="EMBL" id="RKW71394.1"/>
    </source>
</evidence>
<dbReference type="CDD" id="cd16282">
    <property type="entry name" value="metallo-hydrolase-like_MBL-fold"/>
    <property type="match status" value="1"/>
</dbReference>
<feature type="region of interest" description="Disordered" evidence="1">
    <location>
        <begin position="121"/>
        <end position="147"/>
    </location>
</feature>
<evidence type="ECO:0000259" key="2">
    <source>
        <dbReference type="SMART" id="SM00849"/>
    </source>
</evidence>
<dbReference type="InterPro" id="IPR036866">
    <property type="entry name" value="RibonucZ/Hydroxyglut_hydro"/>
</dbReference>
<dbReference type="SUPFAM" id="SSF56281">
    <property type="entry name" value="Metallo-hydrolase/oxidoreductase"/>
    <property type="match status" value="1"/>
</dbReference>
<dbReference type="RefSeq" id="WP_121483657.1">
    <property type="nucleotide sequence ID" value="NZ_QQXL01000001.1"/>
</dbReference>
<keyword evidence="4" id="KW-1185">Reference proteome</keyword>
<evidence type="ECO:0000313" key="4">
    <source>
        <dbReference type="Proteomes" id="UP000273119"/>
    </source>
</evidence>
<reference evidence="3 4" key="1">
    <citation type="submission" date="2018-07" db="EMBL/GenBank/DDBJ databases">
        <title>Arthrobacter sp. nov., isolated from raw cow's milk with high bacterial count.</title>
        <authorList>
            <person name="Hahne J."/>
            <person name="Isele D."/>
            <person name="Lipski A."/>
        </authorList>
    </citation>
    <scope>NUCLEOTIDE SEQUENCE [LARGE SCALE GENOMIC DNA]</scope>
    <source>
        <strain evidence="3 4">JZ R-183</strain>
    </source>
</reference>
<dbReference type="SMART" id="SM00849">
    <property type="entry name" value="Lactamase_B"/>
    <property type="match status" value="1"/>
</dbReference>
<dbReference type="Gene3D" id="3.60.15.10">
    <property type="entry name" value="Ribonuclease Z/Hydroxyacylglutathione hydrolase-like"/>
    <property type="match status" value="1"/>
</dbReference>
<accession>A0A496PLR3</accession>
<dbReference type="AlphaFoldDB" id="A0A496PLR3"/>
<dbReference type="InterPro" id="IPR050855">
    <property type="entry name" value="NDM-1-like"/>
</dbReference>
<keyword evidence="3" id="KW-0378">Hydrolase</keyword>
<comment type="caution">
    <text evidence="3">The sequence shown here is derived from an EMBL/GenBank/DDBJ whole genome shotgun (WGS) entry which is preliminary data.</text>
</comment>
<dbReference type="GO" id="GO:0016787">
    <property type="term" value="F:hydrolase activity"/>
    <property type="evidence" value="ECO:0007669"/>
    <property type="project" value="UniProtKB-KW"/>
</dbReference>
<dbReference type="PANTHER" id="PTHR42951:SF4">
    <property type="entry name" value="ACYL-COENZYME A THIOESTERASE MBLAC2"/>
    <property type="match status" value="1"/>
</dbReference>
<feature type="domain" description="Metallo-beta-lactamase" evidence="2">
    <location>
        <begin position="39"/>
        <end position="230"/>
    </location>
</feature>
<dbReference type="Pfam" id="PF00753">
    <property type="entry name" value="Lactamase_B"/>
    <property type="match status" value="1"/>
</dbReference>
<evidence type="ECO:0000256" key="1">
    <source>
        <dbReference type="SAM" id="MobiDB-lite"/>
    </source>
</evidence>
<protein>
    <submittedName>
        <fullName evidence="3">MBL fold metallo-hydrolase</fullName>
    </submittedName>
</protein>
<dbReference type="PANTHER" id="PTHR42951">
    <property type="entry name" value="METALLO-BETA-LACTAMASE DOMAIN-CONTAINING"/>
    <property type="match status" value="1"/>
</dbReference>
<gene>
    <name evidence="3" type="ORF">DWQ67_00625</name>
</gene>
<dbReference type="Proteomes" id="UP000273119">
    <property type="component" value="Unassembled WGS sequence"/>
</dbReference>
<dbReference type="EMBL" id="QQXL01000001">
    <property type="protein sequence ID" value="RKW71394.1"/>
    <property type="molecule type" value="Genomic_DNA"/>
</dbReference>
<organism evidence="3 4">
    <name type="scientific">Galactobacter caseinivorans</name>
    <dbReference type="NCBI Taxonomy" id="2676123"/>
    <lineage>
        <taxon>Bacteria</taxon>
        <taxon>Bacillati</taxon>
        <taxon>Actinomycetota</taxon>
        <taxon>Actinomycetes</taxon>
        <taxon>Micrococcales</taxon>
        <taxon>Micrococcaceae</taxon>
        <taxon>Galactobacter</taxon>
    </lineage>
</organism>
<sequence>MESTEREHTSGAQSSAAVMAAGWTRVGEREWVRVEQPCSVNLGLIIGEERALVIDTGAGPRSAGRHLEAVRLLTDLPLVAVNTHHHHDHALGNHALAGAGVTEFWAHQGTIDALDQNGEAQRSLLSEEDGEPEMRAASGPGTRVLPPTHAVTSSPVDLDLGGHQVTLMHLGRAHTAGDVVVASGPILFAGDIVEQGGHPQFEDAFPDEWLRVLGKIIAIDELYQRIVPGHGTTVDADEVRAHYHRLARAIQVADTALNEHESDATKSIPVLPFGPVQSRHLLNRLRDTRAGAL</sequence>